<name>A0A6B3CAA2_9ACTN</name>
<protein>
    <submittedName>
        <fullName evidence="1">Uncharacterized protein</fullName>
    </submittedName>
</protein>
<comment type="caution">
    <text evidence="1">The sequence shown here is derived from an EMBL/GenBank/DDBJ whole genome shotgun (WGS) entry which is preliminary data.</text>
</comment>
<reference evidence="1" key="1">
    <citation type="submission" date="2020-01" db="EMBL/GenBank/DDBJ databases">
        <title>Insect and environment-associated Actinomycetes.</title>
        <authorList>
            <person name="Currrie C."/>
            <person name="Chevrette M."/>
            <person name="Carlson C."/>
            <person name="Stubbendieck R."/>
            <person name="Wendt-Pienkowski E."/>
        </authorList>
    </citation>
    <scope>NUCLEOTIDE SEQUENCE</scope>
    <source>
        <strain evidence="1">SID12501</strain>
    </source>
</reference>
<sequence>MSRWIVLVSPVGGSPAESYRVAIHEELAGSPEDVEAAFLRILNTYEGEAWKVKRREIFKCSERSYVVRVHGRFSRFEYLFQLAELVSDTGDADLADFAG</sequence>
<gene>
    <name evidence="1" type="ORF">G3I71_49175</name>
</gene>
<proteinExistence type="predicted"/>
<dbReference type="AlphaFoldDB" id="A0A6B3CAA2"/>
<dbReference type="EMBL" id="JAAGLU010000926">
    <property type="protein sequence ID" value="NEC93529.1"/>
    <property type="molecule type" value="Genomic_DNA"/>
</dbReference>
<evidence type="ECO:0000313" key="1">
    <source>
        <dbReference type="EMBL" id="NEC93529.1"/>
    </source>
</evidence>
<accession>A0A6B3CAA2</accession>
<organism evidence="1">
    <name type="scientific">Streptomyces sp. SID12501</name>
    <dbReference type="NCBI Taxonomy" id="2706042"/>
    <lineage>
        <taxon>Bacteria</taxon>
        <taxon>Bacillati</taxon>
        <taxon>Actinomycetota</taxon>
        <taxon>Actinomycetes</taxon>
        <taxon>Kitasatosporales</taxon>
        <taxon>Streptomycetaceae</taxon>
        <taxon>Streptomyces</taxon>
    </lineage>
</organism>